<comment type="caution">
    <text evidence="2">The sequence shown here is derived from an EMBL/GenBank/DDBJ whole genome shotgun (WGS) entry which is preliminary data.</text>
</comment>
<organism evidence="2 3">
    <name type="scientific">Cymbomonas tetramitiformis</name>
    <dbReference type="NCBI Taxonomy" id="36881"/>
    <lineage>
        <taxon>Eukaryota</taxon>
        <taxon>Viridiplantae</taxon>
        <taxon>Chlorophyta</taxon>
        <taxon>Pyramimonadophyceae</taxon>
        <taxon>Pyramimonadales</taxon>
        <taxon>Pyramimonadaceae</taxon>
        <taxon>Cymbomonas</taxon>
    </lineage>
</organism>
<reference evidence="2 3" key="1">
    <citation type="journal article" date="2015" name="Genome Biol. Evol.">
        <title>Comparative Genomics of a Bacterivorous Green Alga Reveals Evolutionary Causalities and Consequences of Phago-Mixotrophic Mode of Nutrition.</title>
        <authorList>
            <person name="Burns J.A."/>
            <person name="Paasch A."/>
            <person name="Narechania A."/>
            <person name="Kim E."/>
        </authorList>
    </citation>
    <scope>NUCLEOTIDE SEQUENCE [LARGE SCALE GENOMIC DNA]</scope>
    <source>
        <strain evidence="2 3">PLY_AMNH</strain>
    </source>
</reference>
<protein>
    <submittedName>
        <fullName evidence="2">Uncharacterized protein</fullName>
    </submittedName>
</protein>
<dbReference type="AlphaFoldDB" id="A0AAE0FCT2"/>
<proteinExistence type="predicted"/>
<feature type="region of interest" description="Disordered" evidence="1">
    <location>
        <begin position="70"/>
        <end position="91"/>
    </location>
</feature>
<dbReference type="EMBL" id="LGRX02020739">
    <property type="protein sequence ID" value="KAK3257280.1"/>
    <property type="molecule type" value="Genomic_DNA"/>
</dbReference>
<name>A0AAE0FCT2_9CHLO</name>
<evidence type="ECO:0000313" key="2">
    <source>
        <dbReference type="EMBL" id="KAK3257280.1"/>
    </source>
</evidence>
<keyword evidence="3" id="KW-1185">Reference proteome</keyword>
<gene>
    <name evidence="2" type="ORF">CYMTET_33627</name>
</gene>
<accession>A0AAE0FCT2</accession>
<dbReference type="Proteomes" id="UP001190700">
    <property type="component" value="Unassembled WGS sequence"/>
</dbReference>
<evidence type="ECO:0000256" key="1">
    <source>
        <dbReference type="SAM" id="MobiDB-lite"/>
    </source>
</evidence>
<sequence length="91" mass="9688">MAPVDASSALDGFTAEGRRAVVAWMAFDEDEIVHLWGVENEREENGNHEEIFIFALKSLKGIMQARRAQVTADTSGADANAGPAGASTGPR</sequence>
<evidence type="ECO:0000313" key="3">
    <source>
        <dbReference type="Proteomes" id="UP001190700"/>
    </source>
</evidence>